<feature type="compositionally biased region" description="Low complexity" evidence="1">
    <location>
        <begin position="385"/>
        <end position="395"/>
    </location>
</feature>
<organism evidence="3 4">
    <name type="scientific">Coccomyxa viridis</name>
    <dbReference type="NCBI Taxonomy" id="1274662"/>
    <lineage>
        <taxon>Eukaryota</taxon>
        <taxon>Viridiplantae</taxon>
        <taxon>Chlorophyta</taxon>
        <taxon>core chlorophytes</taxon>
        <taxon>Trebouxiophyceae</taxon>
        <taxon>Trebouxiophyceae incertae sedis</taxon>
        <taxon>Coccomyxaceae</taxon>
        <taxon>Coccomyxa</taxon>
    </lineage>
</organism>
<dbReference type="CDD" id="cd21134">
    <property type="entry name" value="YTH"/>
    <property type="match status" value="1"/>
</dbReference>
<name>A0ABP1FMJ7_9CHLO</name>
<feature type="domain" description="YTH" evidence="2">
    <location>
        <begin position="110"/>
        <end position="242"/>
    </location>
</feature>
<evidence type="ECO:0000313" key="4">
    <source>
        <dbReference type="Proteomes" id="UP001497392"/>
    </source>
</evidence>
<dbReference type="InterPro" id="IPR045168">
    <property type="entry name" value="YTH_prot"/>
</dbReference>
<dbReference type="Pfam" id="PF04146">
    <property type="entry name" value="YTH"/>
    <property type="match status" value="1"/>
</dbReference>
<feature type="compositionally biased region" description="Basic and acidic residues" evidence="1">
    <location>
        <begin position="433"/>
        <end position="445"/>
    </location>
</feature>
<gene>
    <name evidence="3" type="primary">g3341</name>
    <name evidence="3" type="ORF">VP750_LOCUS2852</name>
</gene>
<proteinExistence type="predicted"/>
<comment type="caution">
    <text evidence="3">The sequence shown here is derived from an EMBL/GenBank/DDBJ whole genome shotgun (WGS) entry which is preliminary data.</text>
</comment>
<feature type="region of interest" description="Disordered" evidence="1">
    <location>
        <begin position="267"/>
        <end position="298"/>
    </location>
</feature>
<dbReference type="Proteomes" id="UP001497392">
    <property type="component" value="Unassembled WGS sequence"/>
</dbReference>
<dbReference type="PROSITE" id="PS50882">
    <property type="entry name" value="YTH"/>
    <property type="match status" value="1"/>
</dbReference>
<evidence type="ECO:0000259" key="2">
    <source>
        <dbReference type="PROSITE" id="PS50882"/>
    </source>
</evidence>
<accession>A0ABP1FMJ7</accession>
<feature type="compositionally biased region" description="Basic residues" evidence="1">
    <location>
        <begin position="462"/>
        <end position="479"/>
    </location>
</feature>
<evidence type="ECO:0000256" key="1">
    <source>
        <dbReference type="SAM" id="MobiDB-lite"/>
    </source>
</evidence>
<sequence>MSGEAEPEQANEELVKQDSNMWEFEGAPEGEDAESPATNGKAEDKDGDMTMGEAAQNNAGGKHAPIPTPAKAGEVAKSGTPAQGQPVKQPGPKFGSGVNQGKAFEGRRQHRYFVLKSKSMFNVDQSVEKGIWATQKHNEEKLNEAFAQKCGVYLIFSVNMSGHFQGYARMMSYVSRQQTSGVWEGGASVGGTFKVDWKRRVDLPFESTHQMFNPLNEGKPVRICRDGQEVPHELGARLTRMMDELAQEHGIPPPRPAANAMQPAGFGGPAGPPGGPGRGFGRGFRGRGGHGGPGMRPPPQMDMHGGMPMDPMGMPIMMMGGPMGGGFGPMGMRPPMDMMGGFGGFGGFEGDFGGMQGSMNGGMNGGFGGGGFGRRPRPPIEEPEMPMGPRRVMPGYTAGREGLGGGLTVRARAGRPEEDYEGDDWEGGYGRGEYGRRRGRRESPPHSRSRRHRSRSESPVRRTSRRRRSRSRSRSRSRNRGAADMGDLTYEQYLEAFEKMRRAGGSSAGAATAAGNPAMGGMNPMMMGMMGQGVGGMSRGGAGGMPNGMAGADGSYISEDQYLRVWEQYSKMTGMPFDAQTVRGWYQQHRAAQAR</sequence>
<dbReference type="Gene3D" id="3.10.590.10">
    <property type="entry name" value="ph1033 like domains"/>
    <property type="match status" value="1"/>
</dbReference>
<protein>
    <submittedName>
        <fullName evidence="3">G3341 protein</fullName>
    </submittedName>
</protein>
<evidence type="ECO:0000313" key="3">
    <source>
        <dbReference type="EMBL" id="CAL5221193.1"/>
    </source>
</evidence>
<feature type="region of interest" description="Disordered" evidence="1">
    <location>
        <begin position="1"/>
        <end position="101"/>
    </location>
</feature>
<dbReference type="EMBL" id="CAXHTA020000005">
    <property type="protein sequence ID" value="CAL5221193.1"/>
    <property type="molecule type" value="Genomic_DNA"/>
</dbReference>
<feature type="region of interest" description="Disordered" evidence="1">
    <location>
        <begin position="369"/>
        <end position="485"/>
    </location>
</feature>
<dbReference type="PANTHER" id="PTHR12357:SF3">
    <property type="entry name" value="YTH DOMAIN-CONTAINING PROTEIN 1"/>
    <property type="match status" value="1"/>
</dbReference>
<feature type="compositionally biased region" description="Acidic residues" evidence="1">
    <location>
        <begin position="1"/>
        <end position="11"/>
    </location>
</feature>
<dbReference type="InterPro" id="IPR007275">
    <property type="entry name" value="YTH_domain"/>
</dbReference>
<dbReference type="PANTHER" id="PTHR12357">
    <property type="entry name" value="YTH YT521-B HOMOLOGY DOMAIN-CONTAINING"/>
    <property type="match status" value="1"/>
</dbReference>
<keyword evidence="4" id="KW-1185">Reference proteome</keyword>
<reference evidence="3 4" key="1">
    <citation type="submission" date="2024-06" db="EMBL/GenBank/DDBJ databases">
        <authorList>
            <person name="Kraege A."/>
            <person name="Thomma B."/>
        </authorList>
    </citation>
    <scope>NUCLEOTIDE SEQUENCE [LARGE SCALE GENOMIC DNA]</scope>
</reference>